<dbReference type="InterPro" id="IPR003018">
    <property type="entry name" value="GAF"/>
</dbReference>
<dbReference type="FunFam" id="3.20.20.450:FF:000001">
    <property type="entry name" value="Cyclic di-GMP phosphodiesterase yahA"/>
    <property type="match status" value="1"/>
</dbReference>
<dbReference type="NCBIfam" id="TIGR00254">
    <property type="entry name" value="GGDEF"/>
    <property type="match status" value="1"/>
</dbReference>
<evidence type="ECO:0000313" key="6">
    <source>
        <dbReference type="Proteomes" id="UP000321306"/>
    </source>
</evidence>
<dbReference type="SUPFAM" id="SSF55785">
    <property type="entry name" value="PYP-like sensor domain (PAS domain)"/>
    <property type="match status" value="1"/>
</dbReference>
<dbReference type="EMBL" id="BJXB01000009">
    <property type="protein sequence ID" value="GEM46818.1"/>
    <property type="molecule type" value="Genomic_DNA"/>
</dbReference>
<sequence>MHADALLGAFLDLTPDWIAVHDLQGRPVLISSAYVRAMGQTANKRSGQTPFNCPEAFHDLPVFEWKIGTPSPALQTLLSEVQVELEGNLHVLQATRMLLKDHAGRPWGTLCYAHEVTRERTMEEALEEQHEFLRNILDSDPSLIFVKDSEGRFTLVNQAMADLYQQTPESMLGKTVGDINPNAKDVERFEAQDREVLQHKEARKFPPFLITDAKGQRRWLYTTKQPVYRRGKPLDLVLGVTSDLTHLHETQHALQTRETEYRTLLEQAERKARELTLLNQVQEAIANKLERSALYDAVVEAIAEQLGYTLVIMTVPEGDRILRVAYRGYEDLPLTVPAEGSAAGWSLRTGKALLIEDVQGATDYVEAMPGVRSCISVPVFSGQRVVGALVVESKNRPLEQQDLNLIQRVSEQLRIALENAELHEKTRRDLVRAQALYQVSQTLHHQGTQEALLEQICQSVMQAMPARWCLIYIMNFEQQSVDFAASTAQDAAPLPIIPFHELNAGLTGWVLREHRPTLSLKGVPDEREGAEVQEHRAKRDIGSLIVVPLIYQGKPMGTLTALNNMQDPDYTESDVDWLMSIGNQVALALAQRQLIDQIQHLAYHDPLTNLPNRLLFEEQLKQAIARAKRLGTKLALLFIDLDGFKNVNDTLGHHIGDLLLHTLSQRFKERTRESDSFARMGGDEFAMILNNLRDPADAVQVAQEFLDLLRAPFHINMHELFISASIGISVFPDNGEDVSTLLRHADTAMYRAKASGKNDIKSFTPELAEKARERLSLETELRYALQRGEFQLYYQPIKDLQTLETVGHEALLRWIHAERGFIPPDRFIPVAEESGLITALGAWVIHEACRQNAEWQRMGRPPVRVAVNISMIQFATSSFVKTVKSALQTSGLGVEWLELEVTESVVMHDVKMVKERLSELRDLGVRISIDDFGTGYSSLKYLQELPIDTLKIDRSFVNAVQSGSSDAPLVRTIILMAQSLGLNVVAEGVETVDQLVYLQSLGCSEAQGYHFSRPLPPSQL</sequence>
<dbReference type="Pfam" id="PF13185">
    <property type="entry name" value="GAF_2"/>
    <property type="match status" value="1"/>
</dbReference>
<dbReference type="PROSITE" id="PS50112">
    <property type="entry name" value="PAS"/>
    <property type="match status" value="1"/>
</dbReference>
<evidence type="ECO:0008006" key="7">
    <source>
        <dbReference type="Google" id="ProtNLM"/>
    </source>
</evidence>
<feature type="domain" description="EAL" evidence="3">
    <location>
        <begin position="774"/>
        <end position="1020"/>
    </location>
</feature>
<dbReference type="InterPro" id="IPR000014">
    <property type="entry name" value="PAS"/>
</dbReference>
<dbReference type="InterPro" id="IPR052155">
    <property type="entry name" value="Biofilm_reg_signaling"/>
</dbReference>
<dbReference type="Proteomes" id="UP000321306">
    <property type="component" value="Unassembled WGS sequence"/>
</dbReference>
<evidence type="ECO:0000259" key="2">
    <source>
        <dbReference type="PROSITE" id="PS50113"/>
    </source>
</evidence>
<dbReference type="NCBIfam" id="TIGR00229">
    <property type="entry name" value="sensory_box"/>
    <property type="match status" value="1"/>
</dbReference>
<evidence type="ECO:0000259" key="4">
    <source>
        <dbReference type="PROSITE" id="PS50887"/>
    </source>
</evidence>
<dbReference type="SUPFAM" id="SSF141868">
    <property type="entry name" value="EAL domain-like"/>
    <property type="match status" value="1"/>
</dbReference>
<dbReference type="Gene3D" id="3.30.450.20">
    <property type="entry name" value="PAS domain"/>
    <property type="match status" value="2"/>
</dbReference>
<dbReference type="PROSITE" id="PS50113">
    <property type="entry name" value="PAC"/>
    <property type="match status" value="1"/>
</dbReference>
<dbReference type="SUPFAM" id="SSF55073">
    <property type="entry name" value="Nucleotide cyclase"/>
    <property type="match status" value="1"/>
</dbReference>
<dbReference type="InterPro" id="IPR013656">
    <property type="entry name" value="PAS_4"/>
</dbReference>
<dbReference type="CDD" id="cd01949">
    <property type="entry name" value="GGDEF"/>
    <property type="match status" value="1"/>
</dbReference>
<dbReference type="RefSeq" id="WP_146884613.1">
    <property type="nucleotide sequence ID" value="NZ_BJXB01000009.1"/>
</dbReference>
<dbReference type="Pfam" id="PF01590">
    <property type="entry name" value="GAF"/>
    <property type="match status" value="1"/>
</dbReference>
<dbReference type="InterPro" id="IPR035965">
    <property type="entry name" value="PAS-like_dom_sf"/>
</dbReference>
<dbReference type="SUPFAM" id="SSF55781">
    <property type="entry name" value="GAF domain-like"/>
    <property type="match status" value="2"/>
</dbReference>
<dbReference type="CDD" id="cd00130">
    <property type="entry name" value="PAS"/>
    <property type="match status" value="1"/>
</dbReference>
<feature type="domain" description="PAC" evidence="2">
    <location>
        <begin position="203"/>
        <end position="256"/>
    </location>
</feature>
<dbReference type="Pfam" id="PF08448">
    <property type="entry name" value="PAS_4"/>
    <property type="match status" value="1"/>
</dbReference>
<dbReference type="FunFam" id="3.30.70.270:FF:000001">
    <property type="entry name" value="Diguanylate cyclase domain protein"/>
    <property type="match status" value="1"/>
</dbReference>
<dbReference type="Gene3D" id="3.30.450.40">
    <property type="match status" value="2"/>
</dbReference>
<dbReference type="InterPro" id="IPR035919">
    <property type="entry name" value="EAL_sf"/>
</dbReference>
<keyword evidence="6" id="KW-1185">Reference proteome</keyword>
<dbReference type="Gene3D" id="3.20.20.450">
    <property type="entry name" value="EAL domain"/>
    <property type="match status" value="1"/>
</dbReference>
<dbReference type="SMART" id="SM00267">
    <property type="entry name" value="GGDEF"/>
    <property type="match status" value="1"/>
</dbReference>
<evidence type="ECO:0000259" key="3">
    <source>
        <dbReference type="PROSITE" id="PS50883"/>
    </source>
</evidence>
<dbReference type="PROSITE" id="PS50883">
    <property type="entry name" value="EAL"/>
    <property type="match status" value="1"/>
</dbReference>
<name>A0A511N2Z2_DEIC1</name>
<dbReference type="InterPro" id="IPR029787">
    <property type="entry name" value="Nucleotide_cyclase"/>
</dbReference>
<dbReference type="AlphaFoldDB" id="A0A511N2Z2"/>
<dbReference type="SMART" id="SM00091">
    <property type="entry name" value="PAS"/>
    <property type="match status" value="2"/>
</dbReference>
<dbReference type="CDD" id="cd01948">
    <property type="entry name" value="EAL"/>
    <property type="match status" value="1"/>
</dbReference>
<evidence type="ECO:0000313" key="5">
    <source>
        <dbReference type="EMBL" id="GEM46818.1"/>
    </source>
</evidence>
<dbReference type="Pfam" id="PF00990">
    <property type="entry name" value="GGDEF"/>
    <property type="match status" value="1"/>
</dbReference>
<organism evidence="5 6">
    <name type="scientific">Deinococcus cellulosilyticus (strain DSM 18568 / NBRC 106333 / KACC 11606 / 5516J-15)</name>
    <dbReference type="NCBI Taxonomy" id="1223518"/>
    <lineage>
        <taxon>Bacteria</taxon>
        <taxon>Thermotogati</taxon>
        <taxon>Deinococcota</taxon>
        <taxon>Deinococci</taxon>
        <taxon>Deinococcales</taxon>
        <taxon>Deinococcaceae</taxon>
        <taxon>Deinococcus</taxon>
    </lineage>
</organism>
<feature type="domain" description="PAS" evidence="1">
    <location>
        <begin position="129"/>
        <end position="175"/>
    </location>
</feature>
<dbReference type="PANTHER" id="PTHR44757:SF2">
    <property type="entry name" value="BIOFILM ARCHITECTURE MAINTENANCE PROTEIN MBAA"/>
    <property type="match status" value="1"/>
</dbReference>
<dbReference type="OrthoDB" id="9759607at2"/>
<feature type="domain" description="GGDEF" evidence="4">
    <location>
        <begin position="632"/>
        <end position="765"/>
    </location>
</feature>
<dbReference type="Pfam" id="PF00563">
    <property type="entry name" value="EAL"/>
    <property type="match status" value="1"/>
</dbReference>
<dbReference type="InterPro" id="IPR000160">
    <property type="entry name" value="GGDEF_dom"/>
</dbReference>
<accession>A0A511N2Z2</accession>
<reference evidence="5 6" key="1">
    <citation type="submission" date="2019-07" db="EMBL/GenBank/DDBJ databases">
        <title>Whole genome shotgun sequence of Deinococcus cellulosilyticus NBRC 106333.</title>
        <authorList>
            <person name="Hosoyama A."/>
            <person name="Uohara A."/>
            <person name="Ohji S."/>
            <person name="Ichikawa N."/>
        </authorList>
    </citation>
    <scope>NUCLEOTIDE SEQUENCE [LARGE SCALE GENOMIC DNA]</scope>
    <source>
        <strain evidence="5 6">NBRC 106333</strain>
    </source>
</reference>
<dbReference type="InterPro" id="IPR043128">
    <property type="entry name" value="Rev_trsase/Diguanyl_cyclase"/>
</dbReference>
<dbReference type="SMART" id="SM00065">
    <property type="entry name" value="GAF"/>
    <property type="match status" value="2"/>
</dbReference>
<dbReference type="PANTHER" id="PTHR44757">
    <property type="entry name" value="DIGUANYLATE CYCLASE DGCP"/>
    <property type="match status" value="1"/>
</dbReference>
<dbReference type="InterPro" id="IPR000700">
    <property type="entry name" value="PAS-assoc_C"/>
</dbReference>
<gene>
    <name evidence="5" type="ORF">DC3_24530</name>
</gene>
<dbReference type="Gene3D" id="3.30.70.270">
    <property type="match status" value="1"/>
</dbReference>
<evidence type="ECO:0000259" key="1">
    <source>
        <dbReference type="PROSITE" id="PS50112"/>
    </source>
</evidence>
<dbReference type="InterPro" id="IPR029016">
    <property type="entry name" value="GAF-like_dom_sf"/>
</dbReference>
<dbReference type="PROSITE" id="PS50887">
    <property type="entry name" value="GGDEF"/>
    <property type="match status" value="1"/>
</dbReference>
<dbReference type="SMART" id="SM00052">
    <property type="entry name" value="EAL"/>
    <property type="match status" value="1"/>
</dbReference>
<protein>
    <recommendedName>
        <fullName evidence="7">Diguanylate cyclase/phosphodiesterase with PAS/PAC and GAF sensor(S)</fullName>
    </recommendedName>
</protein>
<comment type="caution">
    <text evidence="5">The sequence shown here is derived from an EMBL/GenBank/DDBJ whole genome shotgun (WGS) entry which is preliminary data.</text>
</comment>
<dbReference type="InterPro" id="IPR001633">
    <property type="entry name" value="EAL_dom"/>
</dbReference>
<proteinExistence type="predicted"/>